<keyword evidence="8" id="KW-1185">Reference proteome</keyword>
<protein>
    <submittedName>
        <fullName evidence="7">Permease</fullName>
    </submittedName>
</protein>
<organism evidence="7 8">
    <name type="scientific">Bradyrhizobium rifense</name>
    <dbReference type="NCBI Taxonomy" id="515499"/>
    <lineage>
        <taxon>Bacteria</taxon>
        <taxon>Pseudomonadati</taxon>
        <taxon>Pseudomonadota</taxon>
        <taxon>Alphaproteobacteria</taxon>
        <taxon>Hyphomicrobiales</taxon>
        <taxon>Nitrobacteraceae</taxon>
        <taxon>Bradyrhizobium</taxon>
    </lineage>
</organism>
<keyword evidence="5 6" id="KW-0472">Membrane</keyword>
<dbReference type="PANTHER" id="PTHR30086">
    <property type="entry name" value="ARGININE EXPORTER PROTEIN ARGO"/>
    <property type="match status" value="1"/>
</dbReference>
<evidence type="ECO:0000313" key="7">
    <source>
        <dbReference type="EMBL" id="TYL96682.1"/>
    </source>
</evidence>
<dbReference type="Proteomes" id="UP000324758">
    <property type="component" value="Unassembled WGS sequence"/>
</dbReference>
<comment type="caution">
    <text evidence="7">The sequence shown here is derived from an EMBL/GenBank/DDBJ whole genome shotgun (WGS) entry which is preliminary data.</text>
</comment>
<evidence type="ECO:0000313" key="8">
    <source>
        <dbReference type="Proteomes" id="UP000324758"/>
    </source>
</evidence>
<gene>
    <name evidence="7" type="ORF">FXB40_11580</name>
</gene>
<dbReference type="PANTHER" id="PTHR30086:SF20">
    <property type="entry name" value="ARGININE EXPORTER PROTEIN ARGO-RELATED"/>
    <property type="match status" value="1"/>
</dbReference>
<evidence type="ECO:0000256" key="1">
    <source>
        <dbReference type="ARBA" id="ARBA00004651"/>
    </source>
</evidence>
<proteinExistence type="predicted"/>
<feature type="transmembrane region" description="Helical" evidence="6">
    <location>
        <begin position="183"/>
        <end position="204"/>
    </location>
</feature>
<reference evidence="7 8" key="1">
    <citation type="submission" date="2019-08" db="EMBL/GenBank/DDBJ databases">
        <title>Bradyrhizobium hipponensis sp. nov., a rhizobium isolated from a Lupinus angustifolius root nodule in Tunisia.</title>
        <authorList>
            <person name="Off K."/>
            <person name="Rejili M."/>
            <person name="Mars M."/>
            <person name="Brachmann A."/>
            <person name="Marin M."/>
        </authorList>
    </citation>
    <scope>NUCLEOTIDE SEQUENCE [LARGE SCALE GENOMIC DNA]</scope>
    <source>
        <strain evidence="7 8">CTAW71</strain>
    </source>
</reference>
<dbReference type="InterPro" id="IPR001123">
    <property type="entry name" value="LeuE-type"/>
</dbReference>
<dbReference type="OrthoDB" id="7874789at2"/>
<keyword evidence="2" id="KW-1003">Cell membrane</keyword>
<feature type="transmembrane region" description="Helical" evidence="6">
    <location>
        <begin position="116"/>
        <end position="136"/>
    </location>
</feature>
<evidence type="ECO:0000256" key="6">
    <source>
        <dbReference type="SAM" id="Phobius"/>
    </source>
</evidence>
<accession>A0A5D3KI54</accession>
<keyword evidence="4 6" id="KW-1133">Transmembrane helix</keyword>
<dbReference type="AlphaFoldDB" id="A0A5D3KI54"/>
<keyword evidence="3 6" id="KW-0812">Transmembrane</keyword>
<evidence type="ECO:0000256" key="2">
    <source>
        <dbReference type="ARBA" id="ARBA00022475"/>
    </source>
</evidence>
<evidence type="ECO:0000256" key="3">
    <source>
        <dbReference type="ARBA" id="ARBA00022692"/>
    </source>
</evidence>
<feature type="transmembrane region" description="Helical" evidence="6">
    <location>
        <begin position="77"/>
        <end position="95"/>
    </location>
</feature>
<dbReference type="GO" id="GO:0005886">
    <property type="term" value="C:plasma membrane"/>
    <property type="evidence" value="ECO:0007669"/>
    <property type="project" value="UniProtKB-SubCell"/>
</dbReference>
<dbReference type="GO" id="GO:0015171">
    <property type="term" value="F:amino acid transmembrane transporter activity"/>
    <property type="evidence" value="ECO:0007669"/>
    <property type="project" value="TreeGrafter"/>
</dbReference>
<feature type="transmembrane region" description="Helical" evidence="6">
    <location>
        <begin position="148"/>
        <end position="171"/>
    </location>
</feature>
<comment type="subcellular location">
    <subcellularLocation>
        <location evidence="1">Cell membrane</location>
        <topology evidence="1">Multi-pass membrane protein</topology>
    </subcellularLocation>
</comment>
<dbReference type="Pfam" id="PF01810">
    <property type="entry name" value="LysE"/>
    <property type="match status" value="1"/>
</dbReference>
<sequence>MSFSQMIAALVSGAGIGFTVAAPIGPMGMLCIQRTLASSPAAGLATGLGAATVHLAYSAIAVLGFGSLAQSWMQTNTLALGTLSGVTLLWFAIRTHRVGLGFCRAVKIDRIHLTRAYLSAIALGVTNPLTIVLFFAASHALTGQAATLSLVAGVFLGSAAWWIILSTTVAAARSRLDASILAWSSRFASFTLLLLGLSTLLRIAGKVLLGR</sequence>
<evidence type="ECO:0000256" key="5">
    <source>
        <dbReference type="ARBA" id="ARBA00023136"/>
    </source>
</evidence>
<feature type="transmembrane region" description="Helical" evidence="6">
    <location>
        <begin position="6"/>
        <end position="32"/>
    </location>
</feature>
<evidence type="ECO:0000256" key="4">
    <source>
        <dbReference type="ARBA" id="ARBA00022989"/>
    </source>
</evidence>
<name>A0A5D3KI54_9BRAD</name>
<dbReference type="EMBL" id="VSSS01000018">
    <property type="protein sequence ID" value="TYL96682.1"/>
    <property type="molecule type" value="Genomic_DNA"/>
</dbReference>
<feature type="transmembrane region" description="Helical" evidence="6">
    <location>
        <begin position="44"/>
        <end position="65"/>
    </location>
</feature>